<dbReference type="PROSITE" id="PS51754">
    <property type="entry name" value="OVATE"/>
    <property type="match status" value="1"/>
</dbReference>
<accession>A0A7N0TBC2</accession>
<dbReference type="NCBIfam" id="TIGR01568">
    <property type="entry name" value="A_thal_3678"/>
    <property type="match status" value="1"/>
</dbReference>
<evidence type="ECO:0000256" key="4">
    <source>
        <dbReference type="ARBA" id="ARBA00023163"/>
    </source>
</evidence>
<keyword evidence="4 6" id="KW-0804">Transcription</keyword>
<reference evidence="9" key="1">
    <citation type="submission" date="2021-01" db="UniProtKB">
        <authorList>
            <consortium name="EnsemblPlants"/>
        </authorList>
    </citation>
    <scope>IDENTIFICATION</scope>
</reference>
<name>A0A7N0TBC2_KALFE</name>
<proteinExistence type="predicted"/>
<organism evidence="9 10">
    <name type="scientific">Kalanchoe fedtschenkoi</name>
    <name type="common">Lavender scallops</name>
    <name type="synonym">South American air plant</name>
    <dbReference type="NCBI Taxonomy" id="63787"/>
    <lineage>
        <taxon>Eukaryota</taxon>
        <taxon>Viridiplantae</taxon>
        <taxon>Streptophyta</taxon>
        <taxon>Embryophyta</taxon>
        <taxon>Tracheophyta</taxon>
        <taxon>Spermatophyta</taxon>
        <taxon>Magnoliopsida</taxon>
        <taxon>eudicotyledons</taxon>
        <taxon>Gunneridae</taxon>
        <taxon>Pentapetalae</taxon>
        <taxon>Saxifragales</taxon>
        <taxon>Crassulaceae</taxon>
        <taxon>Kalanchoe</taxon>
    </lineage>
</organism>
<evidence type="ECO:0000256" key="3">
    <source>
        <dbReference type="ARBA" id="ARBA00023015"/>
    </source>
</evidence>
<dbReference type="GO" id="GO:0005634">
    <property type="term" value="C:nucleus"/>
    <property type="evidence" value="ECO:0007669"/>
    <property type="project" value="UniProtKB-SubCell"/>
</dbReference>
<dbReference type="InterPro" id="IPR006458">
    <property type="entry name" value="Ovate_C"/>
</dbReference>
<sequence>MDQKTRFKLGIPRILRSSYVSCRSRIFSDAAVGAQPVFIPPHQSSDNSPSHPAAHKPPPPPNKQPTNSNSFTSICRPKHPQAVNQVHNNTTELSKDKASGGLNLNANALFFEVAAGRHACPSASPVSSLILDREFYQNPRSKTRSSKSRSKRRSLSSSRRYSSRRLCRVDAAFDFSSSDDEDDDVFFSSRSRSSDSSDSQRLAGDGAAGCEAMMEDSVAVVKHSRDPHEDFRTSMVEMIVEKQILAGADLERLLQSFLALNSRHHHRVILEVFTEIWEALFCDWS</sequence>
<dbReference type="OMA" id="VMVTHKE"/>
<dbReference type="InterPro" id="IPR038933">
    <property type="entry name" value="Ovate"/>
</dbReference>
<comment type="function">
    <text evidence="6">Transcriptional repressor that regulates multiple aspects of plant growth and development.</text>
</comment>
<dbReference type="Pfam" id="PF04844">
    <property type="entry name" value="Ovate"/>
    <property type="match status" value="1"/>
</dbReference>
<evidence type="ECO:0000256" key="5">
    <source>
        <dbReference type="ARBA" id="ARBA00023242"/>
    </source>
</evidence>
<keyword evidence="10" id="KW-1185">Reference proteome</keyword>
<evidence type="ECO:0000256" key="6">
    <source>
        <dbReference type="RuleBase" id="RU367028"/>
    </source>
</evidence>
<feature type="compositionally biased region" description="Basic residues" evidence="7">
    <location>
        <begin position="141"/>
        <end position="154"/>
    </location>
</feature>
<feature type="compositionally biased region" description="Polar residues" evidence="7">
    <location>
        <begin position="64"/>
        <end position="73"/>
    </location>
</feature>
<evidence type="ECO:0000259" key="8">
    <source>
        <dbReference type="PROSITE" id="PS51754"/>
    </source>
</evidence>
<feature type="region of interest" description="Disordered" evidence="7">
    <location>
        <begin position="178"/>
        <end position="206"/>
    </location>
</feature>
<evidence type="ECO:0000313" key="9">
    <source>
        <dbReference type="EnsemblPlants" id="Kaladp0031s0105.1.v1.1.CDS.1"/>
    </source>
</evidence>
<feature type="domain" description="OVATE" evidence="8">
    <location>
        <begin position="220"/>
        <end position="279"/>
    </location>
</feature>
<dbReference type="Gramene" id="Kaladp0031s0105.1.v1.1">
    <property type="protein sequence ID" value="Kaladp0031s0105.1.v1.1.CDS.1"/>
    <property type="gene ID" value="Kaladp0031s0105.v1.1"/>
</dbReference>
<evidence type="ECO:0000313" key="10">
    <source>
        <dbReference type="Proteomes" id="UP000594263"/>
    </source>
</evidence>
<comment type="subcellular location">
    <subcellularLocation>
        <location evidence="1 6">Nucleus</location>
    </subcellularLocation>
</comment>
<evidence type="ECO:0000256" key="1">
    <source>
        <dbReference type="ARBA" id="ARBA00004123"/>
    </source>
</evidence>
<dbReference type="PANTHER" id="PTHR33057:SF224">
    <property type="entry name" value="TRANSCRIPTION REPRESSOR"/>
    <property type="match status" value="1"/>
</dbReference>
<keyword evidence="5 6" id="KW-0539">Nucleus</keyword>
<dbReference type="Proteomes" id="UP000594263">
    <property type="component" value="Unplaced"/>
</dbReference>
<feature type="region of interest" description="Disordered" evidence="7">
    <location>
        <begin position="37"/>
        <end position="76"/>
    </location>
</feature>
<dbReference type="GO" id="GO:0045892">
    <property type="term" value="P:negative regulation of DNA-templated transcription"/>
    <property type="evidence" value="ECO:0007669"/>
    <property type="project" value="UniProtKB-UniRule"/>
</dbReference>
<dbReference type="EnsemblPlants" id="Kaladp0031s0105.1.v1.1">
    <property type="protein sequence ID" value="Kaladp0031s0105.1.v1.1.CDS.1"/>
    <property type="gene ID" value="Kaladp0031s0105.v1.1"/>
</dbReference>
<feature type="region of interest" description="Disordered" evidence="7">
    <location>
        <begin position="138"/>
        <end position="159"/>
    </location>
</feature>
<feature type="compositionally biased region" description="Low complexity" evidence="7">
    <location>
        <begin position="186"/>
        <end position="199"/>
    </location>
</feature>
<protein>
    <recommendedName>
        <fullName evidence="6">Transcription repressor</fullName>
    </recommendedName>
    <alternativeName>
        <fullName evidence="6">Ovate family protein</fullName>
    </alternativeName>
</protein>
<dbReference type="AlphaFoldDB" id="A0A7N0TBC2"/>
<keyword evidence="2 6" id="KW-0678">Repressor</keyword>
<evidence type="ECO:0000256" key="7">
    <source>
        <dbReference type="SAM" id="MobiDB-lite"/>
    </source>
</evidence>
<dbReference type="PANTHER" id="PTHR33057">
    <property type="entry name" value="TRANSCRIPTION REPRESSOR OFP7-RELATED"/>
    <property type="match status" value="1"/>
</dbReference>
<evidence type="ECO:0000256" key="2">
    <source>
        <dbReference type="ARBA" id="ARBA00022491"/>
    </source>
</evidence>
<keyword evidence="3 6" id="KW-0805">Transcription regulation</keyword>